<evidence type="ECO:0000313" key="2">
    <source>
        <dbReference type="Proteomes" id="UP000039021"/>
    </source>
</evidence>
<dbReference type="Proteomes" id="UP000039021">
    <property type="component" value="Unassembled WGS sequence"/>
</dbReference>
<comment type="caution">
    <text evidence="1">The sequence shown here is derived from an EMBL/GenBank/DDBJ whole genome shotgun (WGS) entry which is preliminary data.</text>
</comment>
<dbReference type="EMBL" id="CSBK01001089">
    <property type="protein sequence ID" value="COY29835.1"/>
    <property type="molecule type" value="Genomic_DNA"/>
</dbReference>
<name>A0A916P850_MYCTX</name>
<accession>A0A916P850</accession>
<reference evidence="2" key="1">
    <citation type="submission" date="2015-03" db="EMBL/GenBank/DDBJ databases">
        <authorList>
            <consortium name="Pathogen Informatics"/>
        </authorList>
    </citation>
    <scope>NUCLEOTIDE SEQUENCE [LARGE SCALE GENOMIC DNA]</scope>
    <source>
        <strain evidence="2">N09902308</strain>
    </source>
</reference>
<sequence>MAGGLGLSAGWRTVRIPRICARLNRFRVGEDQPKVGVIQRLAGRGELRIARIHAAQEFDSFLLTADVPQAHALGVQGDVSRARHPVTFDCFLSAPKGLFEHPERRQRRGGHRRPRGL</sequence>
<protein>
    <submittedName>
        <fullName evidence="1">Uncharacterized protein</fullName>
    </submittedName>
</protein>
<proteinExistence type="predicted"/>
<dbReference type="AlphaFoldDB" id="A0A916P850"/>
<gene>
    <name evidence="1" type="ORF">ERS007739_02397</name>
</gene>
<evidence type="ECO:0000313" key="1">
    <source>
        <dbReference type="EMBL" id="COY29835.1"/>
    </source>
</evidence>
<organism evidence="1 2">
    <name type="scientific">Mycobacterium tuberculosis</name>
    <dbReference type="NCBI Taxonomy" id="1773"/>
    <lineage>
        <taxon>Bacteria</taxon>
        <taxon>Bacillati</taxon>
        <taxon>Actinomycetota</taxon>
        <taxon>Actinomycetes</taxon>
        <taxon>Mycobacteriales</taxon>
        <taxon>Mycobacteriaceae</taxon>
        <taxon>Mycobacterium</taxon>
        <taxon>Mycobacterium tuberculosis complex</taxon>
    </lineage>
</organism>